<dbReference type="InterPro" id="IPR027417">
    <property type="entry name" value="P-loop_NTPase"/>
</dbReference>
<dbReference type="Pfam" id="PF00009">
    <property type="entry name" value="GTP_EFTU"/>
    <property type="match status" value="1"/>
</dbReference>
<dbReference type="InterPro" id="IPR041095">
    <property type="entry name" value="EFG_II"/>
</dbReference>
<dbReference type="PRINTS" id="PR00315">
    <property type="entry name" value="ELONGATNFCT"/>
</dbReference>
<evidence type="ECO:0000256" key="4">
    <source>
        <dbReference type="ARBA" id="ARBA00022728"/>
    </source>
</evidence>
<dbReference type="CDD" id="cd04090">
    <property type="entry name" value="EF2_II_snRNP"/>
    <property type="match status" value="1"/>
</dbReference>
<dbReference type="CDD" id="cd04167">
    <property type="entry name" value="Snu114p"/>
    <property type="match status" value="1"/>
</dbReference>
<keyword evidence="15" id="KW-1185">Reference proteome</keyword>
<dbReference type="InterPro" id="IPR009000">
    <property type="entry name" value="Transl_B-barrel_sf"/>
</dbReference>
<dbReference type="SMART" id="SM00838">
    <property type="entry name" value="EFG_C"/>
    <property type="match status" value="1"/>
</dbReference>
<dbReference type="FunFam" id="3.30.70.240:FF:000004">
    <property type="entry name" value="116 kDa U5 small nuclear ribonucleoprotein"/>
    <property type="match status" value="1"/>
</dbReference>
<dbReference type="GO" id="GO:0000974">
    <property type="term" value="C:Prp19 complex"/>
    <property type="evidence" value="ECO:0007669"/>
    <property type="project" value="UniProtKB-ARBA"/>
</dbReference>
<dbReference type="FunFam" id="3.40.50.300:FF:000646">
    <property type="entry name" value="U5 small nuclear ribonucleoprotein component"/>
    <property type="match status" value="1"/>
</dbReference>
<dbReference type="SMART" id="SM00889">
    <property type="entry name" value="EFG_IV"/>
    <property type="match status" value="1"/>
</dbReference>
<dbReference type="CDD" id="cd01683">
    <property type="entry name" value="EF2_IV_snRNP"/>
    <property type="match status" value="1"/>
</dbReference>
<dbReference type="STRING" id="1344416.A0A139AU81"/>
<evidence type="ECO:0000313" key="15">
    <source>
        <dbReference type="Proteomes" id="UP000070544"/>
    </source>
</evidence>
<reference evidence="14 15" key="1">
    <citation type="journal article" date="2015" name="Genome Biol. Evol.">
        <title>Phylogenomic analyses indicate that early fungi evolved digesting cell walls of algal ancestors of land plants.</title>
        <authorList>
            <person name="Chang Y."/>
            <person name="Wang S."/>
            <person name="Sekimoto S."/>
            <person name="Aerts A.L."/>
            <person name="Choi C."/>
            <person name="Clum A."/>
            <person name="LaButti K.M."/>
            <person name="Lindquist E.A."/>
            <person name="Yee Ngan C."/>
            <person name="Ohm R.A."/>
            <person name="Salamov A.A."/>
            <person name="Grigoriev I.V."/>
            <person name="Spatafora J.W."/>
            <person name="Berbee M.L."/>
        </authorList>
    </citation>
    <scope>NUCLEOTIDE SEQUENCE [LARGE SCALE GENOMIC DNA]</scope>
    <source>
        <strain evidence="14 15">JEL478</strain>
    </source>
</reference>
<dbReference type="OMA" id="THRMTTF"/>
<keyword evidence="6" id="KW-0342">GTP-binding</keyword>
<keyword evidence="8" id="KW-0539">Nucleus</keyword>
<evidence type="ECO:0000256" key="3">
    <source>
        <dbReference type="ARBA" id="ARBA00022664"/>
    </source>
</evidence>
<feature type="compositionally biased region" description="Acidic residues" evidence="12">
    <location>
        <begin position="16"/>
        <end position="27"/>
    </location>
</feature>
<dbReference type="Pfam" id="PF16004">
    <property type="entry name" value="EFTUD2"/>
    <property type="match status" value="1"/>
</dbReference>
<evidence type="ECO:0000256" key="12">
    <source>
        <dbReference type="SAM" id="MobiDB-lite"/>
    </source>
</evidence>
<dbReference type="Gene3D" id="2.40.30.10">
    <property type="entry name" value="Translation factors"/>
    <property type="match status" value="1"/>
</dbReference>
<evidence type="ECO:0000256" key="10">
    <source>
        <dbReference type="ARBA" id="ARBA00045974"/>
    </source>
</evidence>
<keyword evidence="4" id="KW-0747">Spliceosome</keyword>
<dbReference type="SUPFAM" id="SSF54980">
    <property type="entry name" value="EF-G C-terminal domain-like"/>
    <property type="match status" value="2"/>
</dbReference>
<dbReference type="FunFam" id="3.30.230.10:FF:000009">
    <property type="entry name" value="116 kDa U5 small nuclear ribonucleoprotein component"/>
    <property type="match status" value="1"/>
</dbReference>
<evidence type="ECO:0000259" key="13">
    <source>
        <dbReference type="PROSITE" id="PS51722"/>
    </source>
</evidence>
<dbReference type="AlphaFoldDB" id="A0A139AU81"/>
<dbReference type="Pfam" id="PF00679">
    <property type="entry name" value="EFG_C"/>
    <property type="match status" value="1"/>
</dbReference>
<dbReference type="GO" id="GO:0071007">
    <property type="term" value="C:U2-type catalytic step 2 spliceosome"/>
    <property type="evidence" value="ECO:0007669"/>
    <property type="project" value="TreeGrafter"/>
</dbReference>
<dbReference type="Pfam" id="PF03144">
    <property type="entry name" value="GTP_EFTU_D2"/>
    <property type="match status" value="1"/>
</dbReference>
<evidence type="ECO:0000256" key="6">
    <source>
        <dbReference type="ARBA" id="ARBA00023134"/>
    </source>
</evidence>
<keyword evidence="14" id="KW-0378">Hydrolase</keyword>
<dbReference type="InterPro" id="IPR014721">
    <property type="entry name" value="Ribsml_uS5_D2-typ_fold_subgr"/>
</dbReference>
<dbReference type="InterPro" id="IPR020568">
    <property type="entry name" value="Ribosomal_Su5_D2-typ_SF"/>
</dbReference>
<dbReference type="Gene3D" id="3.30.70.240">
    <property type="match status" value="1"/>
</dbReference>
<dbReference type="Gene3D" id="3.30.70.870">
    <property type="entry name" value="Elongation Factor G (Translational Gtpase), domain 3"/>
    <property type="match status" value="1"/>
</dbReference>
<sequence length="997" mass="111135">MDLSLYDEFGNYIGPDVDEDEDADDDEILKPANGRGNGAYNVGEDMDFDTAFGGGRDDDDDEGQAGREAGRAGTGMELMQVDDAPPSTAIILHEDKKYYPTAEEVYGRDVETLVQEEDTMPLSAPIIEPVKVKKFTVVEKDLPQTTYSKEFLVDLMGYPEMVRNVAIAGHLGHGKTSFVDTLVEETHYVKRINRYTDTHVLERDREISVKCTPMSMVLPDLKGKSYVVNFVDAPGHVAFSDELSPSLRLADGVVLVVDALEGVMLGTERVVRHAISEGLNIVLVISKVDRLIVELKIPPTDAYFKLKHTIEEVNSVITKSGGGDDMRVSPERGNVCFAASAQGWSFTLRSFAKMYADTYERIDIDAFAKRLWGDVYYNPESRSFHRRAGGSLKRSFIHFILEPLYKIYAQVVGEDEAVLSKTLDELGIALKKSQYGMDVKPLLKLVLQEFFGGCNGFVDMIVRHVKDPKANSQNKVERLYTGPMTSPVAEAMVNLDPEGPLMIHIVKLYSTEDGKRFDAMGRIMSGTVREGMQVRVLGEGYTPDDEEDMTVQTVESVNVGEARYKIRTKALPAGTWCLLEGVDNSIIKTATITDNKPTDDDDPTHILRPLRFNTSSVMKIAVEPVNPTELPKMLDGLRKVNKSYPLLETKVEESGEHVILGTGELYLDCVMHDLRRMYADIEIKVADPIVRFSETVVETSSLKCFAETPNKKNKLTMISEPLEKEIAVDIESQVVSSSWPTKRLAEHFSSKYGWDVLASRNIWAFGPDESGPNVLVNDTLPSEVDKKLLESIRDSVKQGFKWATREGPLCDEPIRSVKFRVLDASITPEPIFRGGGQVIPTARRVCYSSFLTATPRLMEPMYFVEVQSPADCVAAIYTVLQRRRGHVLNETPKPATPLYTVKALIPVIDSAGFETDLRTHTQGSAFCQQVFDHWEIVPGDPLDRSIVLRPLEPSPVSHLARDFMVKTRRRKGLSEDVALERYFDDEGVVALIKGGAL</sequence>
<dbReference type="GO" id="GO:0005829">
    <property type="term" value="C:cytosol"/>
    <property type="evidence" value="ECO:0007669"/>
    <property type="project" value="TreeGrafter"/>
</dbReference>
<dbReference type="Pfam" id="PF14492">
    <property type="entry name" value="EFG_III"/>
    <property type="match status" value="1"/>
</dbReference>
<dbReference type="OrthoDB" id="364892at2759"/>
<dbReference type="GO" id="GO:0003924">
    <property type="term" value="F:GTPase activity"/>
    <property type="evidence" value="ECO:0007669"/>
    <property type="project" value="InterPro"/>
</dbReference>
<keyword evidence="7" id="KW-0508">mRNA splicing</keyword>
<dbReference type="GO" id="GO:0005525">
    <property type="term" value="F:GTP binding"/>
    <property type="evidence" value="ECO:0007669"/>
    <property type="project" value="UniProtKB-KW"/>
</dbReference>
<dbReference type="FunFam" id="2.40.30.10:FF:000029">
    <property type="entry name" value="116 kDa U5 small nuclear ribonucleoprotein component"/>
    <property type="match status" value="1"/>
</dbReference>
<dbReference type="Proteomes" id="UP000070544">
    <property type="component" value="Unassembled WGS sequence"/>
</dbReference>
<dbReference type="Gene3D" id="3.40.50.300">
    <property type="entry name" value="P-loop containing nucleotide triphosphate hydrolases"/>
    <property type="match status" value="1"/>
</dbReference>
<dbReference type="Gene3D" id="3.90.1430.10">
    <property type="entry name" value="Yeast translation eEF2 (G' domain)"/>
    <property type="match status" value="1"/>
</dbReference>
<dbReference type="SUPFAM" id="SSF52540">
    <property type="entry name" value="P-loop containing nucleoside triphosphate hydrolases"/>
    <property type="match status" value="1"/>
</dbReference>
<dbReference type="InterPro" id="IPR035647">
    <property type="entry name" value="EFG_III/V"/>
</dbReference>
<name>A0A139AU81_GONPJ</name>
<comment type="function">
    <text evidence="10">Required for pre-mRNA splicing as component of the spliceosome, including pre-catalytic, catalytic and post-catalytic spliceosomal complexes. Component of the U5 snRNP and the U4/U6-U5 tri-snRNP complex, a building block of the spliceosome. As a component of the minor spliceosome, involved in the splicing of U12-type introns in pre-mRNAs.</text>
</comment>
<dbReference type="InterPro" id="IPR031950">
    <property type="entry name" value="EFTUD2_N"/>
</dbReference>
<dbReference type="InterPro" id="IPR005517">
    <property type="entry name" value="Transl_elong_EFG/EF2_IV"/>
</dbReference>
<dbReference type="SUPFAM" id="SSF54211">
    <property type="entry name" value="Ribosomal protein S5 domain 2-like"/>
    <property type="match status" value="1"/>
</dbReference>
<protein>
    <recommendedName>
        <fullName evidence="2">116 kDa U5 small nuclear ribonucleoprotein component</fullName>
    </recommendedName>
    <alternativeName>
        <fullName evidence="9">U5 snRNP-specific protein, 116 kDa</fullName>
    </alternativeName>
</protein>
<accession>A0A139AU81</accession>
<dbReference type="InterPro" id="IPR044121">
    <property type="entry name" value="Snu114_GTP-bd"/>
</dbReference>
<comment type="function">
    <text evidence="11">Component of the U5 snRNP complex required for pre-mRNA splicing. Binds GTP.</text>
</comment>
<evidence type="ECO:0000256" key="1">
    <source>
        <dbReference type="ARBA" id="ARBA00004123"/>
    </source>
</evidence>
<dbReference type="Gene3D" id="3.30.230.10">
    <property type="match status" value="1"/>
</dbReference>
<dbReference type="SUPFAM" id="SSF50447">
    <property type="entry name" value="Translation proteins"/>
    <property type="match status" value="1"/>
</dbReference>
<dbReference type="InterPro" id="IPR035655">
    <property type="entry name" value="U5-116kDa_C"/>
</dbReference>
<dbReference type="InterPro" id="IPR005225">
    <property type="entry name" value="Small_GTP-bd"/>
</dbReference>
<evidence type="ECO:0000313" key="14">
    <source>
        <dbReference type="EMBL" id="KXS20267.1"/>
    </source>
</evidence>
<dbReference type="FunFam" id="3.30.70.870:FF:000002">
    <property type="entry name" value="Translation elongation factor 2"/>
    <property type="match status" value="1"/>
</dbReference>
<dbReference type="CDD" id="cd16264">
    <property type="entry name" value="snRNP_III"/>
    <property type="match status" value="1"/>
</dbReference>
<dbReference type="GO" id="GO:0030623">
    <property type="term" value="F:U5 snRNA binding"/>
    <property type="evidence" value="ECO:0007669"/>
    <property type="project" value="TreeGrafter"/>
</dbReference>
<dbReference type="PANTHER" id="PTHR42908">
    <property type="entry name" value="TRANSLATION ELONGATION FACTOR-RELATED"/>
    <property type="match status" value="1"/>
</dbReference>
<evidence type="ECO:0000256" key="8">
    <source>
        <dbReference type="ARBA" id="ARBA00023242"/>
    </source>
</evidence>
<dbReference type="GO" id="GO:0000398">
    <property type="term" value="P:mRNA splicing, via spliceosome"/>
    <property type="evidence" value="ECO:0007669"/>
    <property type="project" value="TreeGrafter"/>
</dbReference>
<dbReference type="EMBL" id="KQ965736">
    <property type="protein sequence ID" value="KXS20267.1"/>
    <property type="molecule type" value="Genomic_DNA"/>
</dbReference>
<dbReference type="PROSITE" id="PS51722">
    <property type="entry name" value="G_TR_2"/>
    <property type="match status" value="1"/>
</dbReference>
<keyword evidence="5" id="KW-0547">Nucleotide-binding</keyword>
<gene>
    <name evidence="14" type="ORF">M427DRAFT_52501</name>
</gene>
<dbReference type="InterPro" id="IPR004161">
    <property type="entry name" value="EFTu-like_2"/>
</dbReference>
<dbReference type="GO" id="GO:0046540">
    <property type="term" value="C:U4/U6 x U5 tri-snRNP complex"/>
    <property type="evidence" value="ECO:0007669"/>
    <property type="project" value="TreeGrafter"/>
</dbReference>
<organism evidence="14 15">
    <name type="scientific">Gonapodya prolifera (strain JEL478)</name>
    <name type="common">Monoblepharis prolifera</name>
    <dbReference type="NCBI Taxonomy" id="1344416"/>
    <lineage>
        <taxon>Eukaryota</taxon>
        <taxon>Fungi</taxon>
        <taxon>Fungi incertae sedis</taxon>
        <taxon>Chytridiomycota</taxon>
        <taxon>Chytridiomycota incertae sedis</taxon>
        <taxon>Monoblepharidomycetes</taxon>
        <taxon>Monoblepharidales</taxon>
        <taxon>Gonapodyaceae</taxon>
        <taxon>Gonapodya</taxon>
    </lineage>
</organism>
<dbReference type="FunFam" id="3.90.1430.10:FF:000001">
    <property type="entry name" value="116 kDa U5 small nuclear ribonucleoprotein component"/>
    <property type="match status" value="1"/>
</dbReference>
<evidence type="ECO:0000256" key="11">
    <source>
        <dbReference type="ARBA" id="ARBA00055641"/>
    </source>
</evidence>
<evidence type="ECO:0000256" key="9">
    <source>
        <dbReference type="ARBA" id="ARBA00031432"/>
    </source>
</evidence>
<evidence type="ECO:0000256" key="5">
    <source>
        <dbReference type="ARBA" id="ARBA00022741"/>
    </source>
</evidence>
<dbReference type="InterPro" id="IPR000640">
    <property type="entry name" value="EFG_V-like"/>
</dbReference>
<comment type="subcellular location">
    <subcellularLocation>
        <location evidence="1">Nucleus</location>
    </subcellularLocation>
</comment>
<dbReference type="Pfam" id="PF03764">
    <property type="entry name" value="EFG_IV"/>
    <property type="match status" value="1"/>
</dbReference>
<evidence type="ECO:0000256" key="7">
    <source>
        <dbReference type="ARBA" id="ARBA00023187"/>
    </source>
</evidence>
<dbReference type="PANTHER" id="PTHR42908:SF6">
    <property type="entry name" value="116 KDA U5 SMALL NUCLEAR RIBONUCLEOPROTEIN COMPONENT"/>
    <property type="match status" value="1"/>
</dbReference>
<dbReference type="CDD" id="cd04098">
    <property type="entry name" value="eEF2_C_snRNP"/>
    <property type="match status" value="1"/>
</dbReference>
<feature type="domain" description="Tr-type G" evidence="13">
    <location>
        <begin position="160"/>
        <end position="360"/>
    </location>
</feature>
<dbReference type="InterPro" id="IPR000795">
    <property type="entry name" value="T_Tr_GTP-bd_dom"/>
</dbReference>
<feature type="region of interest" description="Disordered" evidence="12">
    <location>
        <begin position="12"/>
        <end position="73"/>
    </location>
</feature>
<keyword evidence="3" id="KW-0507">mRNA processing</keyword>
<proteinExistence type="predicted"/>
<evidence type="ECO:0000256" key="2">
    <source>
        <dbReference type="ARBA" id="ARBA00018774"/>
    </source>
</evidence>
<dbReference type="NCBIfam" id="TIGR00231">
    <property type="entry name" value="small_GTP"/>
    <property type="match status" value="1"/>
</dbReference>